<dbReference type="PROSITE" id="PS50222">
    <property type="entry name" value="EF_HAND_2"/>
    <property type="match status" value="3"/>
</dbReference>
<dbReference type="Pfam" id="PF13833">
    <property type="entry name" value="EF-hand_8"/>
    <property type="match status" value="1"/>
</dbReference>
<evidence type="ECO:0000259" key="5">
    <source>
        <dbReference type="PROSITE" id="PS50222"/>
    </source>
</evidence>
<dbReference type="SMART" id="SM00054">
    <property type="entry name" value="EFh"/>
    <property type="match status" value="3"/>
</dbReference>
<dbReference type="CDD" id="cd00051">
    <property type="entry name" value="EFh"/>
    <property type="match status" value="2"/>
</dbReference>
<keyword evidence="1 4" id="KW-0677">Repeat</keyword>
<dbReference type="InterPro" id="IPR002048">
    <property type="entry name" value="EF_hand_dom"/>
</dbReference>
<keyword evidence="2 4" id="KW-0106">Calcium</keyword>
<dbReference type="InterPro" id="IPR011992">
    <property type="entry name" value="EF-hand-dom_pair"/>
</dbReference>
<keyword evidence="4" id="KW-0472">Membrane</keyword>
<keyword evidence="4" id="KW-0479">Metal-binding</keyword>
<organism evidence="6 7">
    <name type="scientific">Datura stramonium</name>
    <name type="common">Jimsonweed</name>
    <name type="synonym">Common thornapple</name>
    <dbReference type="NCBI Taxonomy" id="4076"/>
    <lineage>
        <taxon>Eukaryota</taxon>
        <taxon>Viridiplantae</taxon>
        <taxon>Streptophyta</taxon>
        <taxon>Embryophyta</taxon>
        <taxon>Tracheophyta</taxon>
        <taxon>Spermatophyta</taxon>
        <taxon>Magnoliopsida</taxon>
        <taxon>eudicotyledons</taxon>
        <taxon>Gunneridae</taxon>
        <taxon>Pentapetalae</taxon>
        <taxon>asterids</taxon>
        <taxon>lamiids</taxon>
        <taxon>Solanales</taxon>
        <taxon>Solanaceae</taxon>
        <taxon>Solanoideae</taxon>
        <taxon>Datureae</taxon>
        <taxon>Datura</taxon>
    </lineage>
</organism>
<evidence type="ECO:0000256" key="4">
    <source>
        <dbReference type="RuleBase" id="RU369080"/>
    </source>
</evidence>
<dbReference type="SUPFAM" id="SSF47473">
    <property type="entry name" value="EF-hand"/>
    <property type="match status" value="1"/>
</dbReference>
<evidence type="ECO:0000313" key="6">
    <source>
        <dbReference type="EMBL" id="MCE0480958.1"/>
    </source>
</evidence>
<feature type="domain" description="EF-hand" evidence="5">
    <location>
        <begin position="67"/>
        <end position="102"/>
    </location>
</feature>
<dbReference type="Pfam" id="PF13499">
    <property type="entry name" value="EF-hand_7"/>
    <property type="match status" value="1"/>
</dbReference>
<comment type="similarity">
    <text evidence="3 4">Belongs to the calcineurin regulatory subunit family.</text>
</comment>
<dbReference type="PANTHER" id="PTHR23056">
    <property type="entry name" value="CALCINEURIN B"/>
    <property type="match status" value="1"/>
</dbReference>
<accession>A0ABS8VNI2</accession>
<comment type="caution">
    <text evidence="6">The sequence shown here is derived from an EMBL/GenBank/DDBJ whole genome shotgun (WGS) entry which is preliminary data.</text>
</comment>
<evidence type="ECO:0000313" key="7">
    <source>
        <dbReference type="Proteomes" id="UP000823775"/>
    </source>
</evidence>
<keyword evidence="7" id="KW-1185">Reference proteome</keyword>
<dbReference type="PANTHER" id="PTHR23056:SF105">
    <property type="entry name" value="CALCINEURIN B-LIKE PROTEIN"/>
    <property type="match status" value="1"/>
</dbReference>
<dbReference type="PROSITE" id="PS00018">
    <property type="entry name" value="EF_HAND_1"/>
    <property type="match status" value="1"/>
</dbReference>
<dbReference type="EMBL" id="JACEIK010005206">
    <property type="protein sequence ID" value="MCE0480958.1"/>
    <property type="molecule type" value="Genomic_DNA"/>
</dbReference>
<feature type="domain" description="EF-hand" evidence="5">
    <location>
        <begin position="148"/>
        <end position="183"/>
    </location>
</feature>
<dbReference type="Proteomes" id="UP000823775">
    <property type="component" value="Unassembled WGS sequence"/>
</dbReference>
<evidence type="ECO:0000256" key="3">
    <source>
        <dbReference type="ARBA" id="ARBA00023774"/>
    </source>
</evidence>
<comment type="subcellular location">
    <subcellularLocation>
        <location evidence="4">Membrane</location>
    </subcellularLocation>
</comment>
<dbReference type="InterPro" id="IPR045198">
    <property type="entry name" value="CNBL1-10"/>
</dbReference>
<dbReference type="Gene3D" id="1.10.238.10">
    <property type="entry name" value="EF-hand"/>
    <property type="match status" value="1"/>
</dbReference>
<dbReference type="InterPro" id="IPR018247">
    <property type="entry name" value="EF_Hand_1_Ca_BS"/>
</dbReference>
<sequence length="215" mass="24311">MGGKASKKNRARSVLADPVALASETIFTVSEVEALLDLYKKLSCSITSDGLIHKEELLLALFKNHKMENLFADRIFDLFDAKQNGHIDFGEFVQTLSIFHPRTPESEKIAYAFKLYDLRHTGYIEREELKEMVLALLDESDLHLSDDVVEAIVDKTFKESDTNGDGRIDQEEWREFATRNPTLLRNMTLPYLVDVNLAFPSFVLGTGAEDSTFTG</sequence>
<feature type="domain" description="EF-hand" evidence="5">
    <location>
        <begin position="104"/>
        <end position="139"/>
    </location>
</feature>
<gene>
    <name evidence="6" type="primary">CBL7_2</name>
    <name evidence="6" type="ORF">HAX54_038268</name>
</gene>
<proteinExistence type="inferred from homology"/>
<comment type="function">
    <text evidence="4">Acts as a calcium sensor. CBL proteins interact with CIPK serine-threonine protein kinases. Binding of a CBL protein to the regulatory NAF domain of a CIPK protein lead to the activation of the kinase in a calcium-dependent manner.</text>
</comment>
<dbReference type="PRINTS" id="PR00450">
    <property type="entry name" value="RECOVERIN"/>
</dbReference>
<evidence type="ECO:0000256" key="2">
    <source>
        <dbReference type="ARBA" id="ARBA00022837"/>
    </source>
</evidence>
<evidence type="ECO:0000256" key="1">
    <source>
        <dbReference type="ARBA" id="ARBA00022737"/>
    </source>
</evidence>
<name>A0ABS8VNI2_DATST</name>
<comment type="subunit">
    <text evidence="4">Homodimer. Interacts with CIPK.</text>
</comment>
<reference evidence="6 7" key="1">
    <citation type="journal article" date="2021" name="BMC Genomics">
        <title>Datura genome reveals duplications of psychoactive alkaloid biosynthetic genes and high mutation rate following tissue culture.</title>
        <authorList>
            <person name="Rajewski A."/>
            <person name="Carter-House D."/>
            <person name="Stajich J."/>
            <person name="Litt A."/>
        </authorList>
    </citation>
    <scope>NUCLEOTIDE SEQUENCE [LARGE SCALE GENOMIC DNA]</scope>
    <source>
        <strain evidence="6">AR-01</strain>
    </source>
</reference>
<protein>
    <recommendedName>
        <fullName evidence="4">Calcineurin B-like protein</fullName>
    </recommendedName>
</protein>